<sequence>MEKKRERKWRGSKNGQWKKEEN</sequence>
<evidence type="ECO:0000313" key="2">
    <source>
        <dbReference type="EMBL" id="KAF7821216.1"/>
    </source>
</evidence>
<name>A0A834THN8_9FABA</name>
<evidence type="ECO:0000256" key="1">
    <source>
        <dbReference type="SAM" id="MobiDB-lite"/>
    </source>
</evidence>
<dbReference type="Proteomes" id="UP000634136">
    <property type="component" value="Unassembled WGS sequence"/>
</dbReference>
<feature type="region of interest" description="Disordered" evidence="1">
    <location>
        <begin position="1"/>
        <end position="22"/>
    </location>
</feature>
<evidence type="ECO:0000313" key="3">
    <source>
        <dbReference type="Proteomes" id="UP000634136"/>
    </source>
</evidence>
<accession>A0A834THN8</accession>
<proteinExistence type="predicted"/>
<dbReference type="AlphaFoldDB" id="A0A834THN8"/>
<dbReference type="EMBL" id="JAAIUW010000008">
    <property type="protein sequence ID" value="KAF7821216.1"/>
    <property type="molecule type" value="Genomic_DNA"/>
</dbReference>
<gene>
    <name evidence="2" type="ORF">G2W53_026671</name>
</gene>
<keyword evidence="3" id="KW-1185">Reference proteome</keyword>
<reference evidence="2" key="1">
    <citation type="submission" date="2020-09" db="EMBL/GenBank/DDBJ databases">
        <title>Genome-Enabled Discovery of Anthraquinone Biosynthesis in Senna tora.</title>
        <authorList>
            <person name="Kang S.-H."/>
            <person name="Pandey R.P."/>
            <person name="Lee C.-M."/>
            <person name="Sim J.-S."/>
            <person name="Jeong J.-T."/>
            <person name="Choi B.-S."/>
            <person name="Jung M."/>
            <person name="Ginzburg D."/>
            <person name="Zhao K."/>
            <person name="Won S.Y."/>
            <person name="Oh T.-J."/>
            <person name="Yu Y."/>
            <person name="Kim N.-H."/>
            <person name="Lee O.R."/>
            <person name="Lee T.-H."/>
            <person name="Bashyal P."/>
            <person name="Kim T.-S."/>
            <person name="Lee W.-H."/>
            <person name="Kawkins C."/>
            <person name="Kim C.-K."/>
            <person name="Kim J.S."/>
            <person name="Ahn B.O."/>
            <person name="Rhee S.Y."/>
            <person name="Sohng J.K."/>
        </authorList>
    </citation>
    <scope>NUCLEOTIDE SEQUENCE</scope>
    <source>
        <tissue evidence="2">Leaf</tissue>
    </source>
</reference>
<comment type="caution">
    <text evidence="2">The sequence shown here is derived from an EMBL/GenBank/DDBJ whole genome shotgun (WGS) entry which is preliminary data.</text>
</comment>
<organism evidence="2 3">
    <name type="scientific">Senna tora</name>
    <dbReference type="NCBI Taxonomy" id="362788"/>
    <lineage>
        <taxon>Eukaryota</taxon>
        <taxon>Viridiplantae</taxon>
        <taxon>Streptophyta</taxon>
        <taxon>Embryophyta</taxon>
        <taxon>Tracheophyta</taxon>
        <taxon>Spermatophyta</taxon>
        <taxon>Magnoliopsida</taxon>
        <taxon>eudicotyledons</taxon>
        <taxon>Gunneridae</taxon>
        <taxon>Pentapetalae</taxon>
        <taxon>rosids</taxon>
        <taxon>fabids</taxon>
        <taxon>Fabales</taxon>
        <taxon>Fabaceae</taxon>
        <taxon>Caesalpinioideae</taxon>
        <taxon>Cassia clade</taxon>
        <taxon>Senna</taxon>
    </lineage>
</organism>
<protein>
    <submittedName>
        <fullName evidence="2">Uncharacterized protein</fullName>
    </submittedName>
</protein>
<feature type="compositionally biased region" description="Basic residues" evidence="1">
    <location>
        <begin position="1"/>
        <end position="11"/>
    </location>
</feature>